<reference evidence="2" key="1">
    <citation type="journal article" date="2023" name="Front. Plant Sci.">
        <title>Chromosomal-level genome assembly of Melastoma candidum provides insights into trichome evolution.</title>
        <authorList>
            <person name="Zhong Y."/>
            <person name="Wu W."/>
            <person name="Sun C."/>
            <person name="Zou P."/>
            <person name="Liu Y."/>
            <person name="Dai S."/>
            <person name="Zhou R."/>
        </authorList>
    </citation>
    <scope>NUCLEOTIDE SEQUENCE [LARGE SCALE GENOMIC DNA]</scope>
</reference>
<organism evidence="1 2">
    <name type="scientific">Melastoma candidum</name>
    <dbReference type="NCBI Taxonomy" id="119954"/>
    <lineage>
        <taxon>Eukaryota</taxon>
        <taxon>Viridiplantae</taxon>
        <taxon>Streptophyta</taxon>
        <taxon>Embryophyta</taxon>
        <taxon>Tracheophyta</taxon>
        <taxon>Spermatophyta</taxon>
        <taxon>Magnoliopsida</taxon>
        <taxon>eudicotyledons</taxon>
        <taxon>Gunneridae</taxon>
        <taxon>Pentapetalae</taxon>
        <taxon>rosids</taxon>
        <taxon>malvids</taxon>
        <taxon>Myrtales</taxon>
        <taxon>Melastomataceae</taxon>
        <taxon>Melastomatoideae</taxon>
        <taxon>Melastomateae</taxon>
        <taxon>Melastoma</taxon>
    </lineage>
</organism>
<name>A0ACB9QGS8_9MYRT</name>
<keyword evidence="2" id="KW-1185">Reference proteome</keyword>
<gene>
    <name evidence="1" type="ORF">MLD38_021349</name>
</gene>
<dbReference type="EMBL" id="CM042885">
    <property type="protein sequence ID" value="KAI4365358.1"/>
    <property type="molecule type" value="Genomic_DNA"/>
</dbReference>
<comment type="caution">
    <text evidence="1">The sequence shown here is derived from an EMBL/GenBank/DDBJ whole genome shotgun (WGS) entry which is preliminary data.</text>
</comment>
<protein>
    <submittedName>
        <fullName evidence="1">Uncharacterized protein</fullName>
    </submittedName>
</protein>
<dbReference type="Proteomes" id="UP001057402">
    <property type="component" value="Chromosome 6"/>
</dbReference>
<sequence length="83" mass="9403">MAAGGVVKGREPKEVNNRVSEAEDRSLLAPGRCRKSHDRKKARRKVHWSDHNGNKLVEVLEFQPSDESDSEVEDKDACRCIIM</sequence>
<proteinExistence type="predicted"/>
<evidence type="ECO:0000313" key="1">
    <source>
        <dbReference type="EMBL" id="KAI4365358.1"/>
    </source>
</evidence>
<accession>A0ACB9QGS8</accession>
<evidence type="ECO:0000313" key="2">
    <source>
        <dbReference type="Proteomes" id="UP001057402"/>
    </source>
</evidence>